<evidence type="ECO:0000256" key="1">
    <source>
        <dbReference type="SAM" id="MobiDB-lite"/>
    </source>
</evidence>
<evidence type="ECO:0000313" key="2">
    <source>
        <dbReference type="EMBL" id="KAA1078077.1"/>
    </source>
</evidence>
<reference evidence="2 3" key="1">
    <citation type="submission" date="2019-05" db="EMBL/GenBank/DDBJ databases">
        <title>Emergence of the Ug99 lineage of the wheat stem rust pathogen through somatic hybridization.</title>
        <authorList>
            <person name="Li F."/>
            <person name="Upadhyaya N.M."/>
            <person name="Sperschneider J."/>
            <person name="Matny O."/>
            <person name="Nguyen-Phuc H."/>
            <person name="Mago R."/>
            <person name="Raley C."/>
            <person name="Miller M.E."/>
            <person name="Silverstein K.A.T."/>
            <person name="Henningsen E."/>
            <person name="Hirsch C.D."/>
            <person name="Visser B."/>
            <person name="Pretorius Z.A."/>
            <person name="Steffenson B.J."/>
            <person name="Schwessinger B."/>
            <person name="Dodds P.N."/>
            <person name="Figueroa M."/>
        </authorList>
    </citation>
    <scope>NUCLEOTIDE SEQUENCE [LARGE SCALE GENOMIC DNA]</scope>
    <source>
        <strain evidence="2">21-0</strain>
    </source>
</reference>
<organism evidence="2 3">
    <name type="scientific">Puccinia graminis f. sp. tritici</name>
    <dbReference type="NCBI Taxonomy" id="56615"/>
    <lineage>
        <taxon>Eukaryota</taxon>
        <taxon>Fungi</taxon>
        <taxon>Dikarya</taxon>
        <taxon>Basidiomycota</taxon>
        <taxon>Pucciniomycotina</taxon>
        <taxon>Pucciniomycetes</taxon>
        <taxon>Pucciniales</taxon>
        <taxon>Pucciniaceae</taxon>
        <taxon>Puccinia</taxon>
    </lineage>
</organism>
<dbReference type="EMBL" id="VSWC01000144">
    <property type="protein sequence ID" value="KAA1078077.1"/>
    <property type="molecule type" value="Genomic_DNA"/>
</dbReference>
<feature type="compositionally biased region" description="Acidic residues" evidence="1">
    <location>
        <begin position="59"/>
        <end position="74"/>
    </location>
</feature>
<accession>A0A5B0MLX9</accession>
<comment type="caution">
    <text evidence="2">The sequence shown here is derived from an EMBL/GenBank/DDBJ whole genome shotgun (WGS) entry which is preliminary data.</text>
</comment>
<name>A0A5B0MLX9_PUCGR</name>
<keyword evidence="3" id="KW-1185">Reference proteome</keyword>
<feature type="region of interest" description="Disordered" evidence="1">
    <location>
        <begin position="43"/>
        <end position="89"/>
    </location>
</feature>
<dbReference type="OrthoDB" id="10281122at2759"/>
<evidence type="ECO:0000313" key="3">
    <source>
        <dbReference type="Proteomes" id="UP000324748"/>
    </source>
</evidence>
<protein>
    <submittedName>
        <fullName evidence="2">Uncharacterized protein</fullName>
    </submittedName>
</protein>
<sequence>MTAKITLILTTSFKVLNMESKGLMKSRCFALLLVSIPKAKTNDIPKAKTNDKNSGAFASDEEELGDQEASENADNDSNLTNQGKLAPSLAKPHSISGILTKVDFVIQRIKSSSS</sequence>
<dbReference type="Proteomes" id="UP000324748">
    <property type="component" value="Unassembled WGS sequence"/>
</dbReference>
<gene>
    <name evidence="2" type="ORF">PGT21_028137</name>
</gene>
<dbReference type="AlphaFoldDB" id="A0A5B0MLX9"/>
<proteinExistence type="predicted"/>